<dbReference type="PROSITE" id="PS50878">
    <property type="entry name" value="RT_POL"/>
    <property type="match status" value="1"/>
</dbReference>
<dbReference type="EMBL" id="CAJNOU010007076">
    <property type="protein sequence ID" value="CAF1518252.1"/>
    <property type="molecule type" value="Genomic_DNA"/>
</dbReference>
<evidence type="ECO:0000313" key="3">
    <source>
        <dbReference type="Proteomes" id="UP000663889"/>
    </source>
</evidence>
<dbReference type="InterPro" id="IPR058912">
    <property type="entry name" value="HTH_animal"/>
</dbReference>
<feature type="domain" description="Reverse transcriptase" evidence="1">
    <location>
        <begin position="116"/>
        <end position="366"/>
    </location>
</feature>
<dbReference type="AlphaFoldDB" id="A0A815UE34"/>
<dbReference type="PANTHER" id="PTHR21301:SF10">
    <property type="entry name" value="REVERSE TRANSCRIPTASE DOMAIN-CONTAINING PROTEIN"/>
    <property type="match status" value="1"/>
</dbReference>
<reference evidence="2" key="1">
    <citation type="submission" date="2021-02" db="EMBL/GenBank/DDBJ databases">
        <authorList>
            <person name="Nowell W R."/>
        </authorList>
    </citation>
    <scope>NUCLEOTIDE SEQUENCE</scope>
</reference>
<sequence>MLSNARKYIPPCQSRFRHQPIKEIANAEYKTVLSSVEQCLKNNKMSITDQRATQSFTDLERIIHDLYCKRLPHKLYRRARPYQELTSDYCPLADILHATTSILDYFVKKNVITTAKRDKLLPNLEKRELPYLYPLPKIHKLGIPIRPIVSALYAPVNLISKFLYKLLSPIYLQVAYETTVINNIDLVRKLQNYTADGHLTSTTKFITADVENLYTMIPREGGIDALLRFLEKYSKHGKIGPFSIDMIMKMARLILDTNYFAYINKYYKQTRGGAMGSAFTQVYANIYMLEWEQNLIEHQASKNEIYGRYIDDIFMTTSESYDVITAVLQQAQKQDVNIKINPIISNSVNFLDITITNTNGQLTTSIYHKPTADPYYLPYKSDHPHSIHRNIPYTALVRAARLCSNLHDFHRERLRIHVSLLLNSYRPHFISNHFQRFFQVHKADVLYKYFDESTYSQLHRQLLYQTSKREREEQAMKNDPVLFPPVLQQRPWNQRLIWWKKHYQSPGSEANRIQLRFIPRTNRSLQNYLIRKKPSKHKTAPLHQHQTTILLHTTQMETSPPQKNVANK</sequence>
<dbReference type="InterPro" id="IPR000477">
    <property type="entry name" value="RT_dom"/>
</dbReference>
<dbReference type="PANTHER" id="PTHR21301">
    <property type="entry name" value="REVERSE TRANSCRIPTASE"/>
    <property type="match status" value="1"/>
</dbReference>
<gene>
    <name evidence="2" type="ORF">SEV965_LOCUS36896</name>
</gene>
<name>A0A815UE34_9BILA</name>
<organism evidence="2 3">
    <name type="scientific">Rotaria sordida</name>
    <dbReference type="NCBI Taxonomy" id="392033"/>
    <lineage>
        <taxon>Eukaryota</taxon>
        <taxon>Metazoa</taxon>
        <taxon>Spiralia</taxon>
        <taxon>Gnathifera</taxon>
        <taxon>Rotifera</taxon>
        <taxon>Eurotatoria</taxon>
        <taxon>Bdelloidea</taxon>
        <taxon>Philodinida</taxon>
        <taxon>Philodinidae</taxon>
        <taxon>Rotaria</taxon>
    </lineage>
</organism>
<dbReference type="Pfam" id="PF26215">
    <property type="entry name" value="HTH_animal"/>
    <property type="match status" value="1"/>
</dbReference>
<dbReference type="Proteomes" id="UP000663889">
    <property type="component" value="Unassembled WGS sequence"/>
</dbReference>
<evidence type="ECO:0000313" key="2">
    <source>
        <dbReference type="EMBL" id="CAF1518252.1"/>
    </source>
</evidence>
<protein>
    <recommendedName>
        <fullName evidence="1">Reverse transcriptase domain-containing protein</fullName>
    </recommendedName>
</protein>
<evidence type="ECO:0000259" key="1">
    <source>
        <dbReference type="PROSITE" id="PS50878"/>
    </source>
</evidence>
<proteinExistence type="predicted"/>
<comment type="caution">
    <text evidence="2">The sequence shown here is derived from an EMBL/GenBank/DDBJ whole genome shotgun (WGS) entry which is preliminary data.</text>
</comment>
<accession>A0A815UE34</accession>